<dbReference type="GO" id="GO:0000329">
    <property type="term" value="C:fungal-type vacuole membrane"/>
    <property type="evidence" value="ECO:0007669"/>
    <property type="project" value="EnsemblFungi"/>
</dbReference>
<dbReference type="OMA" id="YVTFWYP"/>
<dbReference type="PANTHER" id="PTHR12811:SF0">
    <property type="entry name" value="VACUOLAR PROTEIN SORTING-ASSOCIATED PROTEIN 16 HOMOLOG"/>
    <property type="match status" value="1"/>
</dbReference>
<dbReference type="InterPro" id="IPR006926">
    <property type="entry name" value="Vps16_N"/>
</dbReference>
<dbReference type="AlphaFoldDB" id="G8BRF3"/>
<dbReference type="GO" id="GO:0005829">
    <property type="term" value="C:cytosol"/>
    <property type="evidence" value="ECO:0007669"/>
    <property type="project" value="GOC"/>
</dbReference>
<gene>
    <name evidence="5" type="primary">TPHA0C01730</name>
    <name evidence="5" type="ordered locus">TPHA_0C01730</name>
</gene>
<name>G8BRF3_TETPH</name>
<dbReference type="GO" id="GO:0042144">
    <property type="term" value="P:vacuole fusion, non-autophagic"/>
    <property type="evidence" value="ECO:0007669"/>
    <property type="project" value="EnsemblFungi"/>
</dbReference>
<dbReference type="Pfam" id="PF04841">
    <property type="entry name" value="Vps16_N"/>
    <property type="match status" value="1"/>
</dbReference>
<evidence type="ECO:0000313" key="5">
    <source>
        <dbReference type="EMBL" id="CCE62329.1"/>
    </source>
</evidence>
<protein>
    <recommendedName>
        <fullName evidence="2">Probable vacuolar protein sorting-associated protein 16 homolog</fullName>
    </recommendedName>
</protein>
<comment type="similarity">
    <text evidence="1 2">Belongs to the VPS16 family.</text>
</comment>
<evidence type="ECO:0000256" key="2">
    <source>
        <dbReference type="PIRNR" id="PIRNR007949"/>
    </source>
</evidence>
<evidence type="ECO:0000259" key="3">
    <source>
        <dbReference type="Pfam" id="PF04840"/>
    </source>
</evidence>
<dbReference type="GO" id="GO:0045324">
    <property type="term" value="P:late endosome to vacuole transport"/>
    <property type="evidence" value="ECO:0007669"/>
    <property type="project" value="EnsemblFungi"/>
</dbReference>
<dbReference type="Proteomes" id="UP000005666">
    <property type="component" value="Chromosome 3"/>
</dbReference>
<dbReference type="Pfam" id="PF04840">
    <property type="entry name" value="Vps16_C"/>
    <property type="match status" value="1"/>
</dbReference>
<dbReference type="GO" id="GO:0016197">
    <property type="term" value="P:endosomal transport"/>
    <property type="evidence" value="ECO:0007669"/>
    <property type="project" value="TreeGrafter"/>
</dbReference>
<dbReference type="GO" id="GO:0032889">
    <property type="term" value="P:regulation of vacuole fusion, non-autophagic"/>
    <property type="evidence" value="ECO:0007669"/>
    <property type="project" value="EnsemblFungi"/>
</dbReference>
<keyword evidence="6" id="KW-1185">Reference proteome</keyword>
<comment type="function">
    <text evidence="2">Essential for vacuolar protein sorting. Required for vacuole biogenesis, stability and to maintain vacuole morphology.</text>
</comment>
<evidence type="ECO:0000256" key="1">
    <source>
        <dbReference type="ARBA" id="ARBA00009250"/>
    </source>
</evidence>
<dbReference type="InterPro" id="IPR016534">
    <property type="entry name" value="VPS16"/>
</dbReference>
<dbReference type="InterPro" id="IPR006925">
    <property type="entry name" value="Vps16_C"/>
</dbReference>
<dbReference type="GO" id="GO:0031901">
    <property type="term" value="C:early endosome membrane"/>
    <property type="evidence" value="ECO:0007669"/>
    <property type="project" value="EnsemblFungi"/>
</dbReference>
<dbReference type="GO" id="GO:0030897">
    <property type="term" value="C:HOPS complex"/>
    <property type="evidence" value="ECO:0007669"/>
    <property type="project" value="EnsemblFungi"/>
</dbReference>
<evidence type="ECO:0000313" key="6">
    <source>
        <dbReference type="Proteomes" id="UP000005666"/>
    </source>
</evidence>
<reference evidence="5 6" key="1">
    <citation type="journal article" date="2011" name="Proc. Natl. Acad. Sci. U.S.A.">
        <title>Evolutionary erosion of yeast sex chromosomes by mating-type switching accidents.</title>
        <authorList>
            <person name="Gordon J.L."/>
            <person name="Armisen D."/>
            <person name="Proux-Wera E."/>
            <person name="Oheigeartaigh S.S."/>
            <person name="Byrne K.P."/>
            <person name="Wolfe K.H."/>
        </authorList>
    </citation>
    <scope>NUCLEOTIDE SEQUENCE [LARGE SCALE GENOMIC DNA]</scope>
    <source>
        <strain evidence="6">ATCC 24235 / CBS 4417 / NBRC 1672 / NRRL Y-8282 / UCD 70-5</strain>
    </source>
</reference>
<evidence type="ECO:0000259" key="4">
    <source>
        <dbReference type="Pfam" id="PF04841"/>
    </source>
</evidence>
<dbReference type="GO" id="GO:0035542">
    <property type="term" value="P:regulation of SNARE complex assembly"/>
    <property type="evidence" value="ECO:0007669"/>
    <property type="project" value="EnsemblFungi"/>
</dbReference>
<dbReference type="RefSeq" id="XP_003684763.1">
    <property type="nucleotide sequence ID" value="XM_003684715.1"/>
</dbReference>
<feature type="domain" description="Vps16 N-terminal" evidence="4">
    <location>
        <begin position="5"/>
        <end position="374"/>
    </location>
</feature>
<dbReference type="GO" id="GO:0006895">
    <property type="term" value="P:Golgi to endosome transport"/>
    <property type="evidence" value="ECO:0007669"/>
    <property type="project" value="EnsemblFungi"/>
</dbReference>
<dbReference type="PANTHER" id="PTHR12811">
    <property type="entry name" value="VACUOLAR PROTEIN SORTING VPS16"/>
    <property type="match status" value="1"/>
</dbReference>
<dbReference type="STRING" id="1071381.G8BRF3"/>
<dbReference type="InterPro" id="IPR038132">
    <property type="entry name" value="Vps16_C_sf"/>
</dbReference>
<dbReference type="EMBL" id="HE612858">
    <property type="protein sequence ID" value="CCE62329.1"/>
    <property type="molecule type" value="Genomic_DNA"/>
</dbReference>
<feature type="domain" description="Vps16 C-terminal" evidence="3">
    <location>
        <begin position="476"/>
        <end position="785"/>
    </location>
</feature>
<dbReference type="Gene3D" id="1.10.150.780">
    <property type="entry name" value="Vps16, C-terminal region"/>
    <property type="match status" value="1"/>
</dbReference>
<sequence length="796" mass="92055">MANNPSLNWEKLQNVFYRKIELCELKSLFQKVNKNAFATNTAATIIGDRLHIMDYNSEILLTINVDRFENIKEISFDHKERPVIITSEAIHVITNFLPLEIEKTISDFNDSSEILFYKQGYVISSKSQNIYKHENGKLKLLYTNVDKYLLTTEEHWDINNDQIILLDQNHVFRFDLTKNNLGCIKTNSSWQRVIISTEGFICLFNEKFRKLQIFKSATHVSAEYTLDSSPLKIAWCGNDTIACVFDHEVRLFGPGDSYVTFWYPSTPIGLFTEVDGIKVIAGKEFSLIGRVPEHTSNVFKIGSTEAAAVLLDSQENLDNYLPKSIANLRVIDLPKAVTDCINASVDEFDVSLQKILLEASSFGKASIIKASFDSELFVKACERIKLLNYLRKIGILVTNDEYNHLTFDRVCDILKLRNNYYECLQICKITKNITKTENIFIDWACTKVLTSVDQSDDSLYDSITLRQKEIPNGQRVSMINIAHTAFLEGRLGLARKLMLLENRPELKTMGLLELDDDNMALQEVMKTYSPELILSLLLKCRPKLTVAQFTKLLILGMSDNQIFLYFAESDKEFLFDFFRQQDNYVDLARLFVFQGVKNGSLQPFLPQIRDLYAKTGSNSIVKENIQLFEKQNKLWDYQENLSSIFNENFTNLTLDKTLSKLIEMKMDKQVTDFVKKLKINDKRYYHCKCKTLIDTKRFGELHSFAKERKSPIGYLPFYKYLFKKGHKKEASVYIEFITRVTLKEKIDMYCKCENYLEAIKIAEKDQNLQELNNILKILPSDQTQLKNLINDILNGI</sequence>
<dbReference type="GO" id="GO:0006623">
    <property type="term" value="P:protein targeting to vacuole"/>
    <property type="evidence" value="ECO:0007669"/>
    <property type="project" value="EnsemblFungi"/>
</dbReference>
<dbReference type="GO" id="GO:0033263">
    <property type="term" value="C:CORVET complex"/>
    <property type="evidence" value="ECO:0007669"/>
    <property type="project" value="EnsemblFungi"/>
</dbReference>
<dbReference type="HOGENOM" id="CLU_008909_1_0_1"/>
<dbReference type="PIRSF" id="PIRSF007949">
    <property type="entry name" value="VPS16"/>
    <property type="match status" value="1"/>
</dbReference>
<keyword evidence="2" id="KW-0813">Transport</keyword>
<dbReference type="GO" id="GO:0099022">
    <property type="term" value="P:vesicle tethering"/>
    <property type="evidence" value="ECO:0007669"/>
    <property type="project" value="EnsemblFungi"/>
</dbReference>
<dbReference type="GO" id="GO:0035091">
    <property type="term" value="F:phosphatidylinositol binding"/>
    <property type="evidence" value="ECO:0007669"/>
    <property type="project" value="EnsemblFungi"/>
</dbReference>
<dbReference type="eggNOG" id="KOG2280">
    <property type="taxonomic scope" value="Eukaryota"/>
</dbReference>
<keyword evidence="2" id="KW-0653">Protein transport</keyword>
<proteinExistence type="inferred from homology"/>
<accession>G8BRF3</accession>
<dbReference type="KEGG" id="tpf:TPHA_0C01730"/>
<dbReference type="GeneID" id="11535261"/>
<dbReference type="OrthoDB" id="1792at2759"/>
<organism evidence="5 6">
    <name type="scientific">Tetrapisispora phaffii (strain ATCC 24235 / CBS 4417 / NBRC 1672 / NRRL Y-8282 / UCD 70-5)</name>
    <name type="common">Yeast</name>
    <name type="synonym">Fabospora phaffii</name>
    <dbReference type="NCBI Taxonomy" id="1071381"/>
    <lineage>
        <taxon>Eukaryota</taxon>
        <taxon>Fungi</taxon>
        <taxon>Dikarya</taxon>
        <taxon>Ascomycota</taxon>
        <taxon>Saccharomycotina</taxon>
        <taxon>Saccharomycetes</taxon>
        <taxon>Saccharomycetales</taxon>
        <taxon>Saccharomycetaceae</taxon>
        <taxon>Tetrapisispora</taxon>
    </lineage>
</organism>
<dbReference type="GO" id="GO:0003779">
    <property type="term" value="F:actin binding"/>
    <property type="evidence" value="ECO:0007669"/>
    <property type="project" value="TreeGrafter"/>
</dbReference>